<name>A0A831UCI0_GEOME</name>
<dbReference type="PANTHER" id="PTHR22617">
    <property type="entry name" value="CHEMOTAXIS SENSOR HISTIDINE KINASE-RELATED"/>
    <property type="match status" value="1"/>
</dbReference>
<organism evidence="2">
    <name type="scientific">Geobacter metallireducens</name>
    <dbReference type="NCBI Taxonomy" id="28232"/>
    <lineage>
        <taxon>Bacteria</taxon>
        <taxon>Pseudomonadati</taxon>
        <taxon>Thermodesulfobacteriota</taxon>
        <taxon>Desulfuromonadia</taxon>
        <taxon>Geobacterales</taxon>
        <taxon>Geobacteraceae</taxon>
        <taxon>Geobacter</taxon>
    </lineage>
</organism>
<dbReference type="SUPFAM" id="SSF50341">
    <property type="entry name" value="CheW-like"/>
    <property type="match status" value="1"/>
</dbReference>
<dbReference type="InterPro" id="IPR036061">
    <property type="entry name" value="CheW-like_dom_sf"/>
</dbReference>
<dbReference type="InterPro" id="IPR039315">
    <property type="entry name" value="CheW"/>
</dbReference>
<dbReference type="Gene3D" id="2.30.30.40">
    <property type="entry name" value="SH3 Domains"/>
    <property type="match status" value="1"/>
</dbReference>
<evidence type="ECO:0000313" key="2">
    <source>
        <dbReference type="EMBL" id="HEN41977.1"/>
    </source>
</evidence>
<dbReference type="GO" id="GO:0007165">
    <property type="term" value="P:signal transduction"/>
    <property type="evidence" value="ECO:0007669"/>
    <property type="project" value="InterPro"/>
</dbReference>
<dbReference type="SMART" id="SM00260">
    <property type="entry name" value="CheW"/>
    <property type="match status" value="1"/>
</dbReference>
<sequence>MAVSEITESRQYLTFSLADEIFAVDVATVREILEFTTITKVPQTPEFMRGVINLRGSVVPVMDMRLKFGLAETERTVNTCIIVVEIAVGDETLVLGMLADSVQEVFELEPENIEPAPRIGMKLDTSFIRGMGKHGDTFIIILDIDRVFSADDLTGIDGQERAAANG</sequence>
<dbReference type="CDD" id="cd00732">
    <property type="entry name" value="CheW"/>
    <property type="match status" value="1"/>
</dbReference>
<accession>A0A831UCI0</accession>
<proteinExistence type="predicted"/>
<dbReference type="EMBL" id="DSOV01000022">
    <property type="protein sequence ID" value="HEN41977.1"/>
    <property type="molecule type" value="Genomic_DNA"/>
</dbReference>
<reference evidence="2" key="1">
    <citation type="journal article" date="2020" name="mSystems">
        <title>Genome- and Community-Level Interaction Insights into Carbon Utilization and Element Cycling Functions of Hydrothermarchaeota in Hydrothermal Sediment.</title>
        <authorList>
            <person name="Zhou Z."/>
            <person name="Liu Y."/>
            <person name="Xu W."/>
            <person name="Pan J."/>
            <person name="Luo Z.H."/>
            <person name="Li M."/>
        </authorList>
    </citation>
    <scope>NUCLEOTIDE SEQUENCE [LARGE SCALE GENOMIC DNA]</scope>
    <source>
        <strain evidence="2">SpSt-349</strain>
    </source>
</reference>
<dbReference type="InterPro" id="IPR002545">
    <property type="entry name" value="CheW-lke_dom"/>
</dbReference>
<protein>
    <submittedName>
        <fullName evidence="2">Chemotaxis protein CheW</fullName>
    </submittedName>
</protein>
<dbReference type="Pfam" id="PF01584">
    <property type="entry name" value="CheW"/>
    <property type="match status" value="1"/>
</dbReference>
<dbReference type="Gene3D" id="2.40.50.180">
    <property type="entry name" value="CheA-289, Domain 4"/>
    <property type="match status" value="1"/>
</dbReference>
<feature type="domain" description="CheW-like" evidence="1">
    <location>
        <begin position="9"/>
        <end position="153"/>
    </location>
</feature>
<evidence type="ECO:0000259" key="1">
    <source>
        <dbReference type="PROSITE" id="PS50851"/>
    </source>
</evidence>
<gene>
    <name evidence="2" type="ORF">ENQ87_06310</name>
</gene>
<dbReference type="GO" id="GO:0005829">
    <property type="term" value="C:cytosol"/>
    <property type="evidence" value="ECO:0007669"/>
    <property type="project" value="TreeGrafter"/>
</dbReference>
<dbReference type="PROSITE" id="PS50851">
    <property type="entry name" value="CHEW"/>
    <property type="match status" value="1"/>
</dbReference>
<dbReference type="AlphaFoldDB" id="A0A831UCI0"/>
<comment type="caution">
    <text evidence="2">The sequence shown here is derived from an EMBL/GenBank/DDBJ whole genome shotgun (WGS) entry which is preliminary data.</text>
</comment>
<dbReference type="PANTHER" id="PTHR22617:SF41">
    <property type="entry name" value="CHEMOTAXIS SIGNAL TRANSDUCTION SYSTEM ADAPTOR PROTEIN CHEW"/>
    <property type="match status" value="1"/>
</dbReference>
<dbReference type="GO" id="GO:0006935">
    <property type="term" value="P:chemotaxis"/>
    <property type="evidence" value="ECO:0007669"/>
    <property type="project" value="InterPro"/>
</dbReference>